<protein>
    <recommendedName>
        <fullName evidence="4">MFS transporter</fullName>
    </recommendedName>
</protein>
<evidence type="ECO:0000313" key="2">
    <source>
        <dbReference type="EMBL" id="TKA11500.1"/>
    </source>
</evidence>
<gene>
    <name evidence="2" type="ORF">FCI23_11790</name>
</gene>
<reference evidence="2 3" key="1">
    <citation type="submission" date="2019-04" db="EMBL/GenBank/DDBJ databases">
        <title>Streptomyces oryziradicis sp. nov., a novel actinomycete isolated from rhizosphere soil of rice (Oryza sativa L.).</title>
        <authorList>
            <person name="Li C."/>
        </authorList>
    </citation>
    <scope>NUCLEOTIDE SEQUENCE [LARGE SCALE GENOMIC DNA]</scope>
    <source>
        <strain evidence="2 3">NEAU-C40</strain>
    </source>
</reference>
<keyword evidence="3" id="KW-1185">Reference proteome</keyword>
<organism evidence="2 3">
    <name type="scientific">Actinacidiphila oryziradicis</name>
    <dbReference type="NCBI Taxonomy" id="2571141"/>
    <lineage>
        <taxon>Bacteria</taxon>
        <taxon>Bacillati</taxon>
        <taxon>Actinomycetota</taxon>
        <taxon>Actinomycetes</taxon>
        <taxon>Kitasatosporales</taxon>
        <taxon>Streptomycetaceae</taxon>
        <taxon>Actinacidiphila</taxon>
    </lineage>
</organism>
<sequence length="93" mass="8974">MSAEAVHAARQSVGGAVATGAALPGATGTDVIAAAGRAFVASIQTTTLVGAALLTVGAVFALFTLRGVPAEIPGPEEQDPAAEGPAVPAPLER</sequence>
<feature type="region of interest" description="Disordered" evidence="1">
    <location>
        <begin position="71"/>
        <end position="93"/>
    </location>
</feature>
<proteinExistence type="predicted"/>
<accession>A0A4U0SND0</accession>
<dbReference type="EMBL" id="SUMC01000008">
    <property type="protein sequence ID" value="TKA11500.1"/>
    <property type="molecule type" value="Genomic_DNA"/>
</dbReference>
<name>A0A4U0SND0_9ACTN</name>
<dbReference type="Proteomes" id="UP000305778">
    <property type="component" value="Unassembled WGS sequence"/>
</dbReference>
<dbReference type="RefSeq" id="WP_136723452.1">
    <property type="nucleotide sequence ID" value="NZ_SUMC01000008.1"/>
</dbReference>
<dbReference type="AlphaFoldDB" id="A0A4U0SND0"/>
<evidence type="ECO:0000256" key="1">
    <source>
        <dbReference type="SAM" id="MobiDB-lite"/>
    </source>
</evidence>
<evidence type="ECO:0000313" key="3">
    <source>
        <dbReference type="Proteomes" id="UP000305778"/>
    </source>
</evidence>
<comment type="caution">
    <text evidence="2">The sequence shown here is derived from an EMBL/GenBank/DDBJ whole genome shotgun (WGS) entry which is preliminary data.</text>
</comment>
<evidence type="ECO:0008006" key="4">
    <source>
        <dbReference type="Google" id="ProtNLM"/>
    </source>
</evidence>